<dbReference type="AlphaFoldDB" id="A0AAD4HFA7"/>
<keyword evidence="2" id="KW-1185">Reference proteome</keyword>
<dbReference type="RefSeq" id="XP_041219647.1">
    <property type="nucleotide sequence ID" value="XM_041377576.1"/>
</dbReference>
<protein>
    <submittedName>
        <fullName evidence="1">Uncharacterized protein</fullName>
    </submittedName>
</protein>
<dbReference type="Gene3D" id="3.60.21.10">
    <property type="match status" value="1"/>
</dbReference>
<gene>
    <name evidence="1" type="ORF">F5891DRAFT_985319</name>
</gene>
<proteinExistence type="predicted"/>
<dbReference type="GeneID" id="64671874"/>
<sequence>MSPSVSRTFGPNMYGPRIFGLQDFRRLNSYEHLNRKIGSKRQTICDVSIKNKIDSEELMGVANRDENDAIWCERLLAKGGVDLRRNEICWMDLEDDMYTTRVATQKLKPVDDVATDLRSKPILVGGSIKGTVLTAGVIQMHDLLGLYTEHLTQIQPALVLLRETEWAGIDDVEICAQDVSESFKVWVDVATSSMTVAEVVAGAVRHEQSSRSFDLFNLKTPQILRRRPGKNLSTRRVSPDSRYGSSGFCGAMWISKERWRACRDMIAKYCWFSSLRSESKTKHFKRIQDGANTHTRTRYDLLLSGLHVYFDNEFASDLSKEDVLVRHTDPGGLTWEQYEQGIKVWCAEHDVKPVTPPPGNENVLEIAHFNDIYQAAVMNALNVEISVAGNHEFDFGYRRLAELISDTNLPWLLSNIIDTDAGAVPEPLKAFHVIEKGES</sequence>
<name>A0AAD4HFA7_9AGAM</name>
<dbReference type="GO" id="GO:0016787">
    <property type="term" value="F:hydrolase activity"/>
    <property type="evidence" value="ECO:0007669"/>
    <property type="project" value="InterPro"/>
</dbReference>
<dbReference type="InterPro" id="IPR006179">
    <property type="entry name" value="5_nucleotidase/apyrase"/>
</dbReference>
<accession>A0AAD4HFA7</accession>
<evidence type="ECO:0000313" key="2">
    <source>
        <dbReference type="Proteomes" id="UP001195769"/>
    </source>
</evidence>
<dbReference type="InterPro" id="IPR029052">
    <property type="entry name" value="Metallo-depent_PP-like"/>
</dbReference>
<dbReference type="EMBL" id="JABBWK010000085">
    <property type="protein sequence ID" value="KAG1894071.1"/>
    <property type="molecule type" value="Genomic_DNA"/>
</dbReference>
<organism evidence="1 2">
    <name type="scientific">Suillus fuscotomentosus</name>
    <dbReference type="NCBI Taxonomy" id="1912939"/>
    <lineage>
        <taxon>Eukaryota</taxon>
        <taxon>Fungi</taxon>
        <taxon>Dikarya</taxon>
        <taxon>Basidiomycota</taxon>
        <taxon>Agaricomycotina</taxon>
        <taxon>Agaricomycetes</taxon>
        <taxon>Agaricomycetidae</taxon>
        <taxon>Boletales</taxon>
        <taxon>Suillineae</taxon>
        <taxon>Suillaceae</taxon>
        <taxon>Suillus</taxon>
    </lineage>
</organism>
<dbReference type="PANTHER" id="PTHR11575:SF48">
    <property type="entry name" value="5'-NUCLEOTIDASE"/>
    <property type="match status" value="1"/>
</dbReference>
<reference evidence="1" key="1">
    <citation type="journal article" date="2020" name="New Phytol.">
        <title>Comparative genomics reveals dynamic genome evolution in host specialist ectomycorrhizal fungi.</title>
        <authorList>
            <person name="Lofgren L.A."/>
            <person name="Nguyen N.H."/>
            <person name="Vilgalys R."/>
            <person name="Ruytinx J."/>
            <person name="Liao H.L."/>
            <person name="Branco S."/>
            <person name="Kuo A."/>
            <person name="LaButti K."/>
            <person name="Lipzen A."/>
            <person name="Andreopoulos W."/>
            <person name="Pangilinan J."/>
            <person name="Riley R."/>
            <person name="Hundley H."/>
            <person name="Na H."/>
            <person name="Barry K."/>
            <person name="Grigoriev I.V."/>
            <person name="Stajich J.E."/>
            <person name="Kennedy P.G."/>
        </authorList>
    </citation>
    <scope>NUCLEOTIDE SEQUENCE</scope>
    <source>
        <strain evidence="1">FC203</strain>
    </source>
</reference>
<dbReference type="GO" id="GO:0009166">
    <property type="term" value="P:nucleotide catabolic process"/>
    <property type="evidence" value="ECO:0007669"/>
    <property type="project" value="InterPro"/>
</dbReference>
<dbReference type="SUPFAM" id="SSF56300">
    <property type="entry name" value="Metallo-dependent phosphatases"/>
    <property type="match status" value="1"/>
</dbReference>
<dbReference type="PANTHER" id="PTHR11575">
    <property type="entry name" value="5'-NUCLEOTIDASE-RELATED"/>
    <property type="match status" value="1"/>
</dbReference>
<comment type="caution">
    <text evidence="1">The sequence shown here is derived from an EMBL/GenBank/DDBJ whole genome shotgun (WGS) entry which is preliminary data.</text>
</comment>
<evidence type="ECO:0000313" key="1">
    <source>
        <dbReference type="EMBL" id="KAG1894071.1"/>
    </source>
</evidence>
<dbReference type="Proteomes" id="UP001195769">
    <property type="component" value="Unassembled WGS sequence"/>
</dbReference>